<feature type="domain" description="Glyoxalase/fosfomycin resistance/dioxygenase" evidence="1">
    <location>
        <begin position="8"/>
        <end position="131"/>
    </location>
</feature>
<dbReference type="RefSeq" id="WP_144909401.1">
    <property type="nucleotide sequence ID" value="NZ_VLLI01000001.1"/>
</dbReference>
<dbReference type="PANTHER" id="PTHR33990">
    <property type="entry name" value="PROTEIN YJDN-RELATED"/>
    <property type="match status" value="1"/>
</dbReference>
<dbReference type="Gene3D" id="3.10.180.10">
    <property type="entry name" value="2,3-Dihydroxybiphenyl 1,2-Dioxygenase, domain 1"/>
    <property type="match status" value="1"/>
</dbReference>
<dbReference type="InterPro" id="IPR028973">
    <property type="entry name" value="PhnB-like"/>
</dbReference>
<dbReference type="Proteomes" id="UP000317010">
    <property type="component" value="Unassembled WGS sequence"/>
</dbReference>
<dbReference type="EMBL" id="VLLI01000001">
    <property type="protein sequence ID" value="TWJ04851.1"/>
    <property type="molecule type" value="Genomic_DNA"/>
</dbReference>
<evidence type="ECO:0000313" key="2">
    <source>
        <dbReference type="EMBL" id="TWJ04851.1"/>
    </source>
</evidence>
<keyword evidence="3" id="KW-1185">Reference proteome</keyword>
<proteinExistence type="predicted"/>
<organism evidence="2 3">
    <name type="scientific">Mucilaginibacter frigoritolerans</name>
    <dbReference type="NCBI Taxonomy" id="652788"/>
    <lineage>
        <taxon>Bacteria</taxon>
        <taxon>Pseudomonadati</taxon>
        <taxon>Bacteroidota</taxon>
        <taxon>Sphingobacteriia</taxon>
        <taxon>Sphingobacteriales</taxon>
        <taxon>Sphingobacteriaceae</taxon>
        <taxon>Mucilaginibacter</taxon>
    </lineage>
</organism>
<sequence length="137" mass="14958">MTNINAYVGFNGECRKAMEFYKECLGGELFFQPVGSSPMAGQCPSDMQDHILHSSLTNGSLILMATDMVGPQGYIKGTNISLSLNCSSEEEINTFFIKLSAGGKVLDPLKEQFWGAIFGALTDQFGINWMLNCNIKA</sequence>
<evidence type="ECO:0000313" key="3">
    <source>
        <dbReference type="Proteomes" id="UP000317010"/>
    </source>
</evidence>
<name>A0A562UI19_9SPHI</name>
<dbReference type="InterPro" id="IPR004360">
    <property type="entry name" value="Glyas_Fos-R_dOase_dom"/>
</dbReference>
<dbReference type="SUPFAM" id="SSF54593">
    <property type="entry name" value="Glyoxalase/Bleomycin resistance protein/Dihydroxybiphenyl dioxygenase"/>
    <property type="match status" value="1"/>
</dbReference>
<dbReference type="Pfam" id="PF00903">
    <property type="entry name" value="Glyoxalase"/>
    <property type="match status" value="1"/>
</dbReference>
<dbReference type="PANTHER" id="PTHR33990:SF1">
    <property type="entry name" value="PROTEIN YJDN"/>
    <property type="match status" value="1"/>
</dbReference>
<reference evidence="2 3" key="1">
    <citation type="submission" date="2019-07" db="EMBL/GenBank/DDBJ databases">
        <title>Genomic Encyclopedia of Archaeal and Bacterial Type Strains, Phase II (KMG-II): from individual species to whole genera.</title>
        <authorList>
            <person name="Goeker M."/>
        </authorList>
    </citation>
    <scope>NUCLEOTIDE SEQUENCE [LARGE SCALE GENOMIC DNA]</scope>
    <source>
        <strain evidence="2 3">ATCC BAA-1854</strain>
    </source>
</reference>
<accession>A0A562UI19</accession>
<dbReference type="AlphaFoldDB" id="A0A562UI19"/>
<dbReference type="CDD" id="cd06588">
    <property type="entry name" value="PhnB_like"/>
    <property type="match status" value="1"/>
</dbReference>
<dbReference type="InterPro" id="IPR029068">
    <property type="entry name" value="Glyas_Bleomycin-R_OHBP_Dase"/>
</dbReference>
<comment type="caution">
    <text evidence="2">The sequence shown here is derived from an EMBL/GenBank/DDBJ whole genome shotgun (WGS) entry which is preliminary data.</text>
</comment>
<dbReference type="OrthoDB" id="9795306at2"/>
<gene>
    <name evidence="2" type="ORF">JN11_00574</name>
</gene>
<protein>
    <submittedName>
        <fullName evidence="2">PhnB protein</fullName>
    </submittedName>
</protein>
<evidence type="ECO:0000259" key="1">
    <source>
        <dbReference type="Pfam" id="PF00903"/>
    </source>
</evidence>